<evidence type="ECO:0000256" key="1">
    <source>
        <dbReference type="SAM" id="SignalP"/>
    </source>
</evidence>
<dbReference type="Proteomes" id="UP001212263">
    <property type="component" value="Unassembled WGS sequence"/>
</dbReference>
<comment type="caution">
    <text evidence="2">The sequence shown here is derived from an EMBL/GenBank/DDBJ whole genome shotgun (WGS) entry which is preliminary data.</text>
</comment>
<sequence>MRNSKIYIQKARCILAGVAAVSFMAVSCSFPFKNIPFVEARNYFVSNQVHEVPSKIDNRADFEHYFGTAAYMGKNGAPTAIDFNLQYVIAVAPPAGRQITVLKAKELKKENGQIIFTYQKQTDSISRNFSSRPLLLIVVDKEHDGQVVLRAETDKP</sequence>
<evidence type="ECO:0000313" key="3">
    <source>
        <dbReference type="Proteomes" id="UP001212263"/>
    </source>
</evidence>
<protein>
    <recommendedName>
        <fullName evidence="4">DUF4251 domain-containing protein</fullName>
    </recommendedName>
</protein>
<accession>A0AAW6FGA1</accession>
<dbReference type="RefSeq" id="WP_272054457.1">
    <property type="nucleotide sequence ID" value="NZ_JAQMRB010000011.1"/>
</dbReference>
<reference evidence="2" key="1">
    <citation type="submission" date="2023-01" db="EMBL/GenBank/DDBJ databases">
        <title>Human gut microbiome strain richness.</title>
        <authorList>
            <person name="Chen-Liaw A."/>
        </authorList>
    </citation>
    <scope>NUCLEOTIDE SEQUENCE</scope>
    <source>
        <strain evidence="2">RTP21484st1_B7_RTP21484_190118</strain>
    </source>
</reference>
<dbReference type="AlphaFoldDB" id="A0AAW6FGA1"/>
<feature type="signal peptide" evidence="1">
    <location>
        <begin position="1"/>
        <end position="25"/>
    </location>
</feature>
<dbReference type="EMBL" id="JAQMRD010000008">
    <property type="protein sequence ID" value="MDB9222928.1"/>
    <property type="molecule type" value="Genomic_DNA"/>
</dbReference>
<evidence type="ECO:0008006" key="4">
    <source>
        <dbReference type="Google" id="ProtNLM"/>
    </source>
</evidence>
<dbReference type="PROSITE" id="PS51257">
    <property type="entry name" value="PROKAR_LIPOPROTEIN"/>
    <property type="match status" value="1"/>
</dbReference>
<name>A0AAW6FGA1_9BACT</name>
<keyword evidence="1" id="KW-0732">Signal</keyword>
<feature type="chain" id="PRO_5043375246" description="DUF4251 domain-containing protein" evidence="1">
    <location>
        <begin position="26"/>
        <end position="156"/>
    </location>
</feature>
<evidence type="ECO:0000313" key="2">
    <source>
        <dbReference type="EMBL" id="MDB9222928.1"/>
    </source>
</evidence>
<organism evidence="2 3">
    <name type="scientific">Odoribacter splanchnicus</name>
    <dbReference type="NCBI Taxonomy" id="28118"/>
    <lineage>
        <taxon>Bacteria</taxon>
        <taxon>Pseudomonadati</taxon>
        <taxon>Bacteroidota</taxon>
        <taxon>Bacteroidia</taxon>
        <taxon>Bacteroidales</taxon>
        <taxon>Odoribacteraceae</taxon>
        <taxon>Odoribacter</taxon>
    </lineage>
</organism>
<proteinExistence type="predicted"/>
<gene>
    <name evidence="2" type="ORF">PN645_07895</name>
</gene>